<dbReference type="Proteomes" id="UP000078529">
    <property type="component" value="Unassembled WGS sequence"/>
</dbReference>
<accession>A0A175R8S6</accession>
<reference evidence="3 4" key="1">
    <citation type="journal article" date="2016" name="Front. Microbiol.">
        <title>Genomic Resource of Rice Seed Associated Bacteria.</title>
        <authorList>
            <person name="Midha S."/>
            <person name="Bansal K."/>
            <person name="Sharma S."/>
            <person name="Kumar N."/>
            <person name="Patil P.P."/>
            <person name="Chaudhry V."/>
            <person name="Patil P.B."/>
        </authorList>
    </citation>
    <scope>NUCLEOTIDE SEQUENCE [LARGE SCALE GENOMIC DNA]</scope>
    <source>
        <strain evidence="1 3">NS226</strain>
        <strain evidence="2 4">NS365</strain>
    </source>
</reference>
<proteinExistence type="predicted"/>
<evidence type="ECO:0000313" key="2">
    <source>
        <dbReference type="EMBL" id="KTR03258.1"/>
    </source>
</evidence>
<dbReference type="AlphaFoldDB" id="A0A175R8S6"/>
<protein>
    <submittedName>
        <fullName evidence="1">Uncharacterized protein</fullName>
    </submittedName>
</protein>
<sequence>MQQLLRRVDKEVFFPEYDWSVSKVECRTEMFSAMRDSSNWNNWVILYRVFQFGTANDQQ</sequence>
<dbReference type="EMBL" id="LDQA01000056">
    <property type="protein sequence ID" value="KTR03258.1"/>
    <property type="molecule type" value="Genomic_DNA"/>
</dbReference>
<dbReference type="Proteomes" id="UP000078272">
    <property type="component" value="Unassembled WGS sequence"/>
</dbReference>
<dbReference type="PATRIC" id="fig|401562.3.peg.1769"/>
<evidence type="ECO:0000313" key="4">
    <source>
        <dbReference type="Proteomes" id="UP000078529"/>
    </source>
</evidence>
<comment type="caution">
    <text evidence="1">The sequence shown here is derived from an EMBL/GenBank/DDBJ whole genome shotgun (WGS) entry which is preliminary data.</text>
</comment>
<evidence type="ECO:0000313" key="3">
    <source>
        <dbReference type="Proteomes" id="UP000078272"/>
    </source>
</evidence>
<dbReference type="EMBL" id="LDPZ01000022">
    <property type="protein sequence ID" value="KTQ95433.1"/>
    <property type="molecule type" value="Genomic_DNA"/>
</dbReference>
<keyword evidence="4" id="KW-1185">Reference proteome</keyword>
<gene>
    <name evidence="1" type="ORF">NS226_11235</name>
    <name evidence="2" type="ORF">NS365_18945</name>
</gene>
<name>A0A175R8S6_9HYPH</name>
<evidence type="ECO:0000313" key="1">
    <source>
        <dbReference type="EMBL" id="KTQ95433.1"/>
    </source>
</evidence>
<organism evidence="1 3">
    <name type="scientific">Aureimonas ureilytica</name>
    <dbReference type="NCBI Taxonomy" id="401562"/>
    <lineage>
        <taxon>Bacteria</taxon>
        <taxon>Pseudomonadati</taxon>
        <taxon>Pseudomonadota</taxon>
        <taxon>Alphaproteobacteria</taxon>
        <taxon>Hyphomicrobiales</taxon>
        <taxon>Aurantimonadaceae</taxon>
        <taxon>Aureimonas</taxon>
    </lineage>
</organism>